<dbReference type="EMBL" id="FNEK01000033">
    <property type="protein sequence ID" value="SDK18776.1"/>
    <property type="molecule type" value="Genomic_DNA"/>
</dbReference>
<dbReference type="InterPro" id="IPR000847">
    <property type="entry name" value="LysR_HTH_N"/>
</dbReference>
<reference evidence="6 7" key="1">
    <citation type="submission" date="2016-10" db="EMBL/GenBank/DDBJ databases">
        <authorList>
            <person name="de Groot N.N."/>
        </authorList>
    </citation>
    <scope>NUCLEOTIDE SEQUENCE [LARGE SCALE GENOMIC DNA]</scope>
    <source>
        <strain evidence="6 7">DSM 25294</strain>
    </source>
</reference>
<evidence type="ECO:0000313" key="6">
    <source>
        <dbReference type="EMBL" id="SDK18776.1"/>
    </source>
</evidence>
<sequence>MLENLESLKRFVAVAESGSVRRAADQIGLTQPALTRSIRLLEEQVGAPLFERRSRGVHLTSLGGRVLIHARHLLRESHLAEIEIRALREGERGTIRIAAAPVWMHTILPYCIARMHARHPALSVTLEPMDYTTASPRLQNGELDAFFGGFQRIEGLPSFLIRRALMAAELTVIGRDTHPLLSKGVASARDLLSWPWLSYQSDLAYLDTVRDAIQEETGTRVHAAIQCESMITVLELLREGDFLALLPSSSLTSSHGTGLTIIPTNLKPIAFQSGPIHRRSLQSNQAFRTLLSLAEERIDALGLRAR</sequence>
<keyword evidence="4" id="KW-0804">Transcription</keyword>
<dbReference type="InterPro" id="IPR050950">
    <property type="entry name" value="HTH-type_LysR_regulators"/>
</dbReference>
<dbReference type="SUPFAM" id="SSF46785">
    <property type="entry name" value="Winged helix' DNA-binding domain"/>
    <property type="match status" value="1"/>
</dbReference>
<evidence type="ECO:0000256" key="4">
    <source>
        <dbReference type="ARBA" id="ARBA00023163"/>
    </source>
</evidence>
<dbReference type="GO" id="GO:0003677">
    <property type="term" value="F:DNA binding"/>
    <property type="evidence" value="ECO:0007669"/>
    <property type="project" value="UniProtKB-KW"/>
</dbReference>
<dbReference type="STRING" id="571298.SAMN04488026_103348"/>
<dbReference type="GO" id="GO:0003700">
    <property type="term" value="F:DNA-binding transcription factor activity"/>
    <property type="evidence" value="ECO:0007669"/>
    <property type="project" value="InterPro"/>
</dbReference>
<keyword evidence="7" id="KW-1185">Reference proteome</keyword>
<dbReference type="PANTHER" id="PTHR30419">
    <property type="entry name" value="HTH-TYPE TRANSCRIPTIONAL REGULATOR YBHD"/>
    <property type="match status" value="1"/>
</dbReference>
<comment type="similarity">
    <text evidence="1">Belongs to the LysR transcriptional regulatory family.</text>
</comment>
<evidence type="ECO:0000256" key="3">
    <source>
        <dbReference type="ARBA" id="ARBA00023125"/>
    </source>
</evidence>
<dbReference type="AlphaFoldDB" id="A0A1G8ZUJ5"/>
<accession>A0A1G8ZUJ5</accession>
<evidence type="ECO:0000256" key="2">
    <source>
        <dbReference type="ARBA" id="ARBA00023015"/>
    </source>
</evidence>
<dbReference type="Pfam" id="PF03466">
    <property type="entry name" value="LysR_substrate"/>
    <property type="match status" value="1"/>
</dbReference>
<dbReference type="OrthoDB" id="9803030at2"/>
<evidence type="ECO:0000259" key="5">
    <source>
        <dbReference type="PROSITE" id="PS50931"/>
    </source>
</evidence>
<dbReference type="Gene3D" id="1.10.10.10">
    <property type="entry name" value="Winged helix-like DNA-binding domain superfamily/Winged helix DNA-binding domain"/>
    <property type="match status" value="1"/>
</dbReference>
<keyword evidence="3 6" id="KW-0238">DNA-binding</keyword>
<dbReference type="PANTHER" id="PTHR30419:SF8">
    <property type="entry name" value="NITROGEN ASSIMILATION TRANSCRIPTIONAL ACTIVATOR-RELATED"/>
    <property type="match status" value="1"/>
</dbReference>
<dbReference type="InterPro" id="IPR005119">
    <property type="entry name" value="LysR_subst-bd"/>
</dbReference>
<keyword evidence="2" id="KW-0805">Transcription regulation</keyword>
<evidence type="ECO:0000313" key="7">
    <source>
        <dbReference type="Proteomes" id="UP000199382"/>
    </source>
</evidence>
<dbReference type="GO" id="GO:0005829">
    <property type="term" value="C:cytosol"/>
    <property type="evidence" value="ECO:0007669"/>
    <property type="project" value="TreeGrafter"/>
</dbReference>
<dbReference type="Pfam" id="PF00126">
    <property type="entry name" value="HTH_1"/>
    <property type="match status" value="1"/>
</dbReference>
<dbReference type="Proteomes" id="UP000199382">
    <property type="component" value="Unassembled WGS sequence"/>
</dbReference>
<evidence type="ECO:0000256" key="1">
    <source>
        <dbReference type="ARBA" id="ARBA00009437"/>
    </source>
</evidence>
<dbReference type="InterPro" id="IPR036390">
    <property type="entry name" value="WH_DNA-bd_sf"/>
</dbReference>
<dbReference type="PRINTS" id="PR00039">
    <property type="entry name" value="HTHLYSR"/>
</dbReference>
<dbReference type="PROSITE" id="PS50931">
    <property type="entry name" value="HTH_LYSR"/>
    <property type="match status" value="1"/>
</dbReference>
<dbReference type="Gene3D" id="3.40.190.10">
    <property type="entry name" value="Periplasmic binding protein-like II"/>
    <property type="match status" value="2"/>
</dbReference>
<proteinExistence type="inferred from homology"/>
<gene>
    <name evidence="6" type="ORF">SAMN04488026_103348</name>
</gene>
<dbReference type="RefSeq" id="WP_093158020.1">
    <property type="nucleotide sequence ID" value="NZ_FNEK01000033.1"/>
</dbReference>
<feature type="domain" description="HTH lysR-type" evidence="5">
    <location>
        <begin position="1"/>
        <end position="60"/>
    </location>
</feature>
<organism evidence="6 7">
    <name type="scientific">Aliiruegeria lutimaris</name>
    <dbReference type="NCBI Taxonomy" id="571298"/>
    <lineage>
        <taxon>Bacteria</taxon>
        <taxon>Pseudomonadati</taxon>
        <taxon>Pseudomonadota</taxon>
        <taxon>Alphaproteobacteria</taxon>
        <taxon>Rhodobacterales</taxon>
        <taxon>Roseobacteraceae</taxon>
        <taxon>Aliiruegeria</taxon>
    </lineage>
</organism>
<dbReference type="InterPro" id="IPR036388">
    <property type="entry name" value="WH-like_DNA-bd_sf"/>
</dbReference>
<dbReference type="FunFam" id="1.10.10.10:FF:000001">
    <property type="entry name" value="LysR family transcriptional regulator"/>
    <property type="match status" value="1"/>
</dbReference>
<name>A0A1G8ZUJ5_9RHOB</name>
<dbReference type="SUPFAM" id="SSF53850">
    <property type="entry name" value="Periplasmic binding protein-like II"/>
    <property type="match status" value="1"/>
</dbReference>
<protein>
    <submittedName>
        <fullName evidence="6">DNA-binding transcriptional regulator, LysR family</fullName>
    </submittedName>
</protein>